<evidence type="ECO:0000313" key="4">
    <source>
        <dbReference type="Proteomes" id="UP000190897"/>
    </source>
</evidence>
<accession>A0A1T5GWZ2</accession>
<dbReference type="GO" id="GO:0006567">
    <property type="term" value="P:L-threonine catabolic process"/>
    <property type="evidence" value="ECO:0007669"/>
    <property type="project" value="TreeGrafter"/>
</dbReference>
<comment type="similarity">
    <text evidence="1">Belongs to the NAD(P)-dependent epimerase/dehydratase family.</text>
</comment>
<dbReference type="GO" id="GO:0008743">
    <property type="term" value="F:L-threonine 3-dehydrogenase activity"/>
    <property type="evidence" value="ECO:0007669"/>
    <property type="project" value="TreeGrafter"/>
</dbReference>
<protein>
    <submittedName>
        <fullName evidence="3">Nucleoside-diphosphate-sugar epimerase</fullName>
    </submittedName>
</protein>
<dbReference type="PANTHER" id="PTHR42687:SF1">
    <property type="entry name" value="L-THREONINE 3-DEHYDROGENASE, MITOCHONDRIAL"/>
    <property type="match status" value="1"/>
</dbReference>
<evidence type="ECO:0000256" key="1">
    <source>
        <dbReference type="ARBA" id="ARBA00007637"/>
    </source>
</evidence>
<name>A0A1T5GWZ2_9BACT</name>
<evidence type="ECO:0000259" key="2">
    <source>
        <dbReference type="Pfam" id="PF01370"/>
    </source>
</evidence>
<dbReference type="AlphaFoldDB" id="A0A1T5GWZ2"/>
<dbReference type="Pfam" id="PF01370">
    <property type="entry name" value="Epimerase"/>
    <property type="match status" value="1"/>
</dbReference>
<keyword evidence="4" id="KW-1185">Reference proteome</keyword>
<proteinExistence type="inferred from homology"/>
<dbReference type="InterPro" id="IPR051225">
    <property type="entry name" value="NAD(P)_epim/dehydratase"/>
</dbReference>
<dbReference type="InterPro" id="IPR001509">
    <property type="entry name" value="Epimerase_deHydtase"/>
</dbReference>
<dbReference type="STRING" id="651661.SAMN05660293_04480"/>
<reference evidence="4" key="1">
    <citation type="submission" date="2017-02" db="EMBL/GenBank/DDBJ databases">
        <authorList>
            <person name="Varghese N."/>
            <person name="Submissions S."/>
        </authorList>
    </citation>
    <scope>NUCLEOTIDE SEQUENCE [LARGE SCALE GENOMIC DNA]</scope>
    <source>
        <strain evidence="4">DSM 22270</strain>
    </source>
</reference>
<feature type="domain" description="NAD-dependent epimerase/dehydratase" evidence="2">
    <location>
        <begin position="14"/>
        <end position="246"/>
    </location>
</feature>
<dbReference type="Gene3D" id="3.40.50.720">
    <property type="entry name" value="NAD(P)-binding Rossmann-like Domain"/>
    <property type="match status" value="1"/>
</dbReference>
<dbReference type="Proteomes" id="UP000190897">
    <property type="component" value="Unassembled WGS sequence"/>
</dbReference>
<gene>
    <name evidence="3" type="ORF">SAMN05660293_04480</name>
</gene>
<dbReference type="EMBL" id="FUZA01000007">
    <property type="protein sequence ID" value="SKC12888.1"/>
    <property type="molecule type" value="Genomic_DNA"/>
</dbReference>
<organism evidence="3 4">
    <name type="scientific">Dyadobacter psychrophilus</name>
    <dbReference type="NCBI Taxonomy" id="651661"/>
    <lineage>
        <taxon>Bacteria</taxon>
        <taxon>Pseudomonadati</taxon>
        <taxon>Bacteroidota</taxon>
        <taxon>Cytophagia</taxon>
        <taxon>Cytophagales</taxon>
        <taxon>Spirosomataceae</taxon>
        <taxon>Dyadobacter</taxon>
    </lineage>
</organism>
<dbReference type="InterPro" id="IPR036291">
    <property type="entry name" value="NAD(P)-bd_dom_sf"/>
</dbReference>
<dbReference type="SUPFAM" id="SSF51735">
    <property type="entry name" value="NAD(P)-binding Rossmann-fold domains"/>
    <property type="match status" value="1"/>
</dbReference>
<evidence type="ECO:0000313" key="3">
    <source>
        <dbReference type="EMBL" id="SKC12888.1"/>
    </source>
</evidence>
<dbReference type="PANTHER" id="PTHR42687">
    <property type="entry name" value="L-THREONINE 3-DEHYDROGENASE"/>
    <property type="match status" value="1"/>
</dbReference>
<sequence length="325" mass="36588">MLYQNRLVMKSECILVIGANGQIGSVLVEYLREIYGVGNVVASDIRLPEQETGLFENLDATDGNALAALVKKYKVTQIYHLAAILSAKGEQEPLKTWHINMQTYFNVLEAARENNVAKIFYPSSIAVFGDNVDSKAEQWSYLDPATVYGISKAAGENWSNYYFQRYGMDIRSLRYPGIIGYQSMPGGGTTDYAVDIYHKAVQGEAFECFLEASTTLPMIYISDAMDATVRLMEAPKDKISVRTSYNLAGISFSPQEVAASIGKIIPDFKITYKPDFRQKIAESWPAQIDDMQARKDWGWRPAYNLDKMTEEMISELKKKYQSVKS</sequence>